<dbReference type="CDD" id="cd06453">
    <property type="entry name" value="SufS_like"/>
    <property type="match status" value="1"/>
</dbReference>
<dbReference type="PANTHER" id="PTHR43586">
    <property type="entry name" value="CYSTEINE DESULFURASE"/>
    <property type="match status" value="1"/>
</dbReference>
<evidence type="ECO:0000313" key="10">
    <source>
        <dbReference type="EMBL" id="MST74951.1"/>
    </source>
</evidence>
<evidence type="ECO:0000256" key="3">
    <source>
        <dbReference type="ARBA" id="ARBA00012239"/>
    </source>
</evidence>
<evidence type="ECO:0000256" key="2">
    <source>
        <dbReference type="ARBA" id="ARBA00010447"/>
    </source>
</evidence>
<evidence type="ECO:0000313" key="11">
    <source>
        <dbReference type="Proteomes" id="UP000474024"/>
    </source>
</evidence>
<dbReference type="Gene3D" id="3.40.640.10">
    <property type="entry name" value="Type I PLP-dependent aspartate aminotransferase-like (Major domain)"/>
    <property type="match status" value="1"/>
</dbReference>
<evidence type="ECO:0000256" key="6">
    <source>
        <dbReference type="ARBA" id="ARBA00050776"/>
    </source>
</evidence>
<dbReference type="InterPro" id="IPR020578">
    <property type="entry name" value="Aminotrans_V_PyrdxlP_BS"/>
</dbReference>
<dbReference type="RefSeq" id="WP_154429915.1">
    <property type="nucleotide sequence ID" value="NZ_VUNI01000011.1"/>
</dbReference>
<dbReference type="SUPFAM" id="SSF53383">
    <property type="entry name" value="PLP-dependent transferases"/>
    <property type="match status" value="1"/>
</dbReference>
<accession>A0A6L5YTB2</accession>
<proteinExistence type="inferred from homology"/>
<dbReference type="EC" id="2.8.1.7" evidence="3 8"/>
<organism evidence="10 11">
    <name type="scientific">Roseburia porci</name>
    <dbReference type="NCBI Taxonomy" id="2605790"/>
    <lineage>
        <taxon>Bacteria</taxon>
        <taxon>Bacillati</taxon>
        <taxon>Bacillota</taxon>
        <taxon>Clostridia</taxon>
        <taxon>Lachnospirales</taxon>
        <taxon>Lachnospiraceae</taxon>
        <taxon>Roseburia</taxon>
    </lineage>
</organism>
<feature type="domain" description="Aminotransferase class V" evidence="9">
    <location>
        <begin position="18"/>
        <end position="389"/>
    </location>
</feature>
<gene>
    <name evidence="10" type="primary">sufS</name>
    <name evidence="10" type="ORF">FYJ75_07890</name>
</gene>
<dbReference type="InterPro" id="IPR015421">
    <property type="entry name" value="PyrdxlP-dep_Trfase_major"/>
</dbReference>
<evidence type="ECO:0000256" key="4">
    <source>
        <dbReference type="ARBA" id="ARBA00022679"/>
    </source>
</evidence>
<comment type="similarity">
    <text evidence="2 8">Belongs to the class-V pyridoxal-phosphate-dependent aminotransferase family. Csd subfamily.</text>
</comment>
<name>A0A6L5YTB2_9FIRM</name>
<dbReference type="GO" id="GO:0006534">
    <property type="term" value="P:cysteine metabolic process"/>
    <property type="evidence" value="ECO:0007669"/>
    <property type="project" value="UniProtKB-UniRule"/>
</dbReference>
<protein>
    <recommendedName>
        <fullName evidence="3 8">Cysteine desulfurase</fullName>
        <ecNumber evidence="3 8">2.8.1.7</ecNumber>
    </recommendedName>
</protein>
<dbReference type="NCBIfam" id="TIGR01979">
    <property type="entry name" value="sufS"/>
    <property type="match status" value="1"/>
</dbReference>
<evidence type="ECO:0000256" key="7">
    <source>
        <dbReference type="RuleBase" id="RU004504"/>
    </source>
</evidence>
<dbReference type="InterPro" id="IPR015424">
    <property type="entry name" value="PyrdxlP-dep_Trfase"/>
</dbReference>
<comment type="cofactor">
    <cofactor evidence="1 7">
        <name>pyridoxal 5'-phosphate</name>
        <dbReference type="ChEBI" id="CHEBI:597326"/>
    </cofactor>
</comment>
<dbReference type="AlphaFoldDB" id="A0A6L5YTB2"/>
<comment type="catalytic activity">
    <reaction evidence="6 8">
        <text>(sulfur carrier)-H + L-cysteine = (sulfur carrier)-SH + L-alanine</text>
        <dbReference type="Rhea" id="RHEA:43892"/>
        <dbReference type="Rhea" id="RHEA-COMP:14737"/>
        <dbReference type="Rhea" id="RHEA-COMP:14739"/>
        <dbReference type="ChEBI" id="CHEBI:29917"/>
        <dbReference type="ChEBI" id="CHEBI:35235"/>
        <dbReference type="ChEBI" id="CHEBI:57972"/>
        <dbReference type="ChEBI" id="CHEBI:64428"/>
        <dbReference type="EC" id="2.8.1.7"/>
    </reaction>
</comment>
<dbReference type="Gene3D" id="3.90.1150.10">
    <property type="entry name" value="Aspartate Aminotransferase, domain 1"/>
    <property type="match status" value="1"/>
</dbReference>
<dbReference type="InterPro" id="IPR016454">
    <property type="entry name" value="Cysteine_dSase"/>
</dbReference>
<dbReference type="GO" id="GO:0030170">
    <property type="term" value="F:pyridoxal phosphate binding"/>
    <property type="evidence" value="ECO:0007669"/>
    <property type="project" value="UniProtKB-UniRule"/>
</dbReference>
<keyword evidence="4 8" id="KW-0808">Transferase</keyword>
<keyword evidence="5 8" id="KW-0663">Pyridoxal phosphate</keyword>
<reference evidence="10 11" key="1">
    <citation type="submission" date="2019-08" db="EMBL/GenBank/DDBJ databases">
        <title>In-depth cultivation of the pig gut microbiome towards novel bacterial diversity and tailored functional studies.</title>
        <authorList>
            <person name="Wylensek D."/>
            <person name="Hitch T.C.A."/>
            <person name="Clavel T."/>
        </authorList>
    </citation>
    <scope>NUCLEOTIDE SEQUENCE [LARGE SCALE GENOMIC DNA]</scope>
    <source>
        <strain evidence="10 11">MUC/MUC-530-WT-4D</strain>
    </source>
</reference>
<sequence length="404" mass="44665">MRADRKKDFPLLRDNSIVYLDTAATSQKPECVLKAESEFYEKYNANPFRGIHELGEMATEKYEEARQTVQEFIHAKEPEEIVFVRNATEALNLVAYSLGSEILKPGDEILVSIMEHHSNLLPWQQAAKRTGAKVVYLECTQDGHFTEEAFQKAISDHTKIVAMTHVSNVLGCKNDLKTFAKIAHEHGAVFVADGAQSVPHMSVDVQDLDVDFLSFSGHKMFAPMGIGVLYGKRALLEKMPPFLCGGEMIDSVTREGAVWAEVPHKFEAGTVNAAGACALAEAIRYIEKIGFDTVEETESRLTKLAMEGMKQIHGVHVVGSPKAEDHHGIITFTLDGVHPHDVASILDADHIAVRAGHHCAQPLLKHLGISSATRLSLGIYNDEEDIHAFLKSLAEIRRQMGYAE</sequence>
<comment type="function">
    <text evidence="8">Catalyzes the removal of elemental sulfur and selenium atoms from L-cysteine, L-cystine, L-selenocysteine, and L-selenocystine to produce L-alanine.</text>
</comment>
<dbReference type="PANTHER" id="PTHR43586:SF8">
    <property type="entry name" value="CYSTEINE DESULFURASE 1, CHLOROPLASTIC"/>
    <property type="match status" value="1"/>
</dbReference>
<keyword evidence="11" id="KW-1185">Reference proteome</keyword>
<comment type="caution">
    <text evidence="10">The sequence shown here is derived from an EMBL/GenBank/DDBJ whole genome shotgun (WGS) entry which is preliminary data.</text>
</comment>
<dbReference type="EMBL" id="VUNI01000011">
    <property type="protein sequence ID" value="MST74951.1"/>
    <property type="molecule type" value="Genomic_DNA"/>
</dbReference>
<evidence type="ECO:0000256" key="8">
    <source>
        <dbReference type="RuleBase" id="RU004506"/>
    </source>
</evidence>
<evidence type="ECO:0000256" key="1">
    <source>
        <dbReference type="ARBA" id="ARBA00001933"/>
    </source>
</evidence>
<dbReference type="PIRSF" id="PIRSF005572">
    <property type="entry name" value="NifS"/>
    <property type="match status" value="1"/>
</dbReference>
<dbReference type="InterPro" id="IPR000192">
    <property type="entry name" value="Aminotrans_V_dom"/>
</dbReference>
<dbReference type="InterPro" id="IPR015422">
    <property type="entry name" value="PyrdxlP-dep_Trfase_small"/>
</dbReference>
<evidence type="ECO:0000256" key="5">
    <source>
        <dbReference type="ARBA" id="ARBA00022898"/>
    </source>
</evidence>
<dbReference type="Proteomes" id="UP000474024">
    <property type="component" value="Unassembled WGS sequence"/>
</dbReference>
<dbReference type="GO" id="GO:0031071">
    <property type="term" value="F:cysteine desulfurase activity"/>
    <property type="evidence" value="ECO:0007669"/>
    <property type="project" value="UniProtKB-UniRule"/>
</dbReference>
<evidence type="ECO:0000259" key="9">
    <source>
        <dbReference type="Pfam" id="PF00266"/>
    </source>
</evidence>
<dbReference type="PROSITE" id="PS00595">
    <property type="entry name" value="AA_TRANSFER_CLASS_5"/>
    <property type="match status" value="1"/>
</dbReference>
<dbReference type="Pfam" id="PF00266">
    <property type="entry name" value="Aminotran_5"/>
    <property type="match status" value="1"/>
</dbReference>
<dbReference type="InterPro" id="IPR010970">
    <property type="entry name" value="Cys_dSase_SufS"/>
</dbReference>